<dbReference type="InterPro" id="IPR003593">
    <property type="entry name" value="AAA+_ATPase"/>
</dbReference>
<keyword evidence="3 15" id="KW-0812">Transmembrane</keyword>
<dbReference type="GO" id="GO:0004222">
    <property type="term" value="F:metalloendopeptidase activity"/>
    <property type="evidence" value="ECO:0007669"/>
    <property type="project" value="InterPro"/>
</dbReference>
<dbReference type="Gene3D" id="1.20.58.760">
    <property type="entry name" value="Peptidase M41"/>
    <property type="match status" value="1"/>
</dbReference>
<dbReference type="Gene3D" id="1.10.8.60">
    <property type="match status" value="1"/>
</dbReference>
<evidence type="ECO:0000256" key="1">
    <source>
        <dbReference type="ARBA" id="ARBA00010044"/>
    </source>
</evidence>
<feature type="transmembrane region" description="Helical" evidence="15">
    <location>
        <begin position="108"/>
        <end position="130"/>
    </location>
</feature>
<dbReference type="NCBIfam" id="TIGR01241">
    <property type="entry name" value="FtsH_fam"/>
    <property type="match status" value="1"/>
</dbReference>
<keyword evidence="8 15" id="KW-0067">ATP-binding</keyword>
<dbReference type="EMBL" id="SFAC01000065">
    <property type="protein sequence ID" value="TRV64770.1"/>
    <property type="molecule type" value="Genomic_DNA"/>
</dbReference>
<dbReference type="GO" id="GO:0016887">
    <property type="term" value="F:ATP hydrolysis activity"/>
    <property type="evidence" value="ECO:0007669"/>
    <property type="project" value="UniProtKB-UniRule"/>
</dbReference>
<dbReference type="GO" id="GO:0030163">
    <property type="term" value="P:protein catabolic process"/>
    <property type="evidence" value="ECO:0007669"/>
    <property type="project" value="UniProtKB-UniRule"/>
</dbReference>
<comment type="similarity">
    <text evidence="1 15">In the C-terminal section; belongs to the peptidase M41 family.</text>
</comment>
<proteinExistence type="inferred from homology"/>
<dbReference type="InterPro" id="IPR037219">
    <property type="entry name" value="Peptidase_M41-like"/>
</dbReference>
<dbReference type="Gene3D" id="3.30.720.210">
    <property type="match status" value="1"/>
</dbReference>
<evidence type="ECO:0000256" key="2">
    <source>
        <dbReference type="ARBA" id="ARBA00022670"/>
    </source>
</evidence>
<dbReference type="GO" id="GO:0031676">
    <property type="term" value="C:plasma membrane-derived thylakoid membrane"/>
    <property type="evidence" value="ECO:0007669"/>
    <property type="project" value="UniProtKB-SubCell"/>
</dbReference>
<evidence type="ECO:0000256" key="14">
    <source>
        <dbReference type="ARBA" id="ARBA00061570"/>
    </source>
</evidence>
<feature type="domain" description="AAA+ ATPase" evidence="17">
    <location>
        <begin position="194"/>
        <end position="333"/>
    </location>
</feature>
<evidence type="ECO:0000256" key="6">
    <source>
        <dbReference type="ARBA" id="ARBA00022801"/>
    </source>
</evidence>
<keyword evidence="9 15" id="KW-1133">Transmembrane helix</keyword>
<dbReference type="SUPFAM" id="SSF52540">
    <property type="entry name" value="P-loop containing nucleoside triphosphate hydrolases"/>
    <property type="match status" value="1"/>
</dbReference>
<evidence type="ECO:0000256" key="9">
    <source>
        <dbReference type="ARBA" id="ARBA00022989"/>
    </source>
</evidence>
<comment type="caution">
    <text evidence="15">Lacks conserved residue(s) required for the propagation of feature annotation.</text>
</comment>
<dbReference type="PANTHER" id="PTHR23076">
    <property type="entry name" value="METALLOPROTEASE M41 FTSH"/>
    <property type="match status" value="1"/>
</dbReference>
<dbReference type="Proteomes" id="UP000317165">
    <property type="component" value="Unassembled WGS sequence"/>
</dbReference>
<feature type="active site" evidence="15">
    <location>
        <position position="425"/>
    </location>
</feature>
<dbReference type="InterPro" id="IPR003959">
    <property type="entry name" value="ATPase_AAA_core"/>
</dbReference>
<comment type="function">
    <text evidence="15">Acts as a processive, ATP-dependent zinc metallopeptidase for both cytoplasmic and membrane proteins. Plays a role in the quality control of integral membrane proteins.</text>
</comment>
<dbReference type="PROSITE" id="PS00674">
    <property type="entry name" value="AAA"/>
    <property type="match status" value="1"/>
</dbReference>
<dbReference type="InterPro" id="IPR003960">
    <property type="entry name" value="ATPase_AAA_CS"/>
</dbReference>
<evidence type="ECO:0000313" key="19">
    <source>
        <dbReference type="Proteomes" id="UP000317165"/>
    </source>
</evidence>
<keyword evidence="10 15" id="KW-0482">Metalloprotease</keyword>
<dbReference type="Pfam" id="PF01434">
    <property type="entry name" value="Peptidase_M41"/>
    <property type="match status" value="1"/>
</dbReference>
<dbReference type="GO" id="GO:0008270">
    <property type="term" value="F:zinc ion binding"/>
    <property type="evidence" value="ECO:0007669"/>
    <property type="project" value="UniProtKB-UniRule"/>
</dbReference>
<keyword evidence="4 15" id="KW-0479">Metal-binding</keyword>
<comment type="similarity">
    <text evidence="14 15">In the central section; belongs to the AAA ATPase family.</text>
</comment>
<dbReference type="InterPro" id="IPR011546">
    <property type="entry name" value="Pept_M41_FtsH_extracell"/>
</dbReference>
<comment type="cofactor">
    <cofactor evidence="15">
        <name>Zn(2+)</name>
        <dbReference type="ChEBI" id="CHEBI:29105"/>
    </cofactor>
    <text evidence="15">Binds 1 zinc ion per subunit.</text>
</comment>
<dbReference type="InterPro" id="IPR005936">
    <property type="entry name" value="FtsH"/>
</dbReference>
<comment type="subunit">
    <text evidence="15">Homohexamer.</text>
</comment>
<dbReference type="AlphaFoldDB" id="A0A552Q6B5"/>
<dbReference type="CDD" id="cd19501">
    <property type="entry name" value="RecA-like_FtsH"/>
    <property type="match status" value="1"/>
</dbReference>
<keyword evidence="6 15" id="KW-0378">Hydrolase</keyword>
<feature type="binding site" evidence="15">
    <location>
        <position position="505"/>
    </location>
    <ligand>
        <name>Zn(2+)</name>
        <dbReference type="ChEBI" id="CHEBI:29105"/>
        <note>catalytic</note>
    </ligand>
</feature>
<organism evidence="18 19">
    <name type="scientific">Microcystis panniformis Mp_MB_F_20051200_S9</name>
    <dbReference type="NCBI Taxonomy" id="2486223"/>
    <lineage>
        <taxon>Bacteria</taxon>
        <taxon>Bacillati</taxon>
        <taxon>Cyanobacteriota</taxon>
        <taxon>Cyanophyceae</taxon>
        <taxon>Oscillatoriophycideae</taxon>
        <taxon>Chroococcales</taxon>
        <taxon>Microcystaceae</taxon>
        <taxon>Microcystis</taxon>
    </lineage>
</organism>
<evidence type="ECO:0000256" key="11">
    <source>
        <dbReference type="ARBA" id="ARBA00023078"/>
    </source>
</evidence>
<comment type="subcellular location">
    <subcellularLocation>
        <location evidence="13 15">Cellular thylakoid membrane</location>
        <topology evidence="13 15">Multi-pass membrane protein</topology>
        <orientation evidence="13 15">Stromal side</orientation>
    </subcellularLocation>
</comment>
<accession>A0A552Q6B5</accession>
<keyword evidence="5 15" id="KW-0547">Nucleotide-binding</keyword>
<evidence type="ECO:0000256" key="13">
    <source>
        <dbReference type="ARBA" id="ARBA00060402"/>
    </source>
</evidence>
<name>A0A552Q6B5_9CHRO</name>
<sequence length="617" mass="67510">MNKNGNNKKWRNAGLYALLLIVVLALASAFFDRQPAVQQTWKYSEFLQEVREGKVETVRLSADRQRAIVPTQDGTNVLVNLPNDPQLINILAENNVDISVLPQREEGVWVRALSSLFFPILLLVGLFFLLRRAQSGPGSQAMNFGKSKARVQMEPQTQVTFGDVAGIEGAKLELNEVVDFLKNADRFTAIGAKIPKGVLLVGPPGTGKTLLARAVAGEAGVPFFSISGSEFVEMFVGVGASRVRDLFEQAKANAPCIVFIDEIDAVGRQRGAGLGGGNDEREQTLNQLLTEMDGFEGNTGIIIIAATNRPDVLDAALLRPGRFDRQVVVDRPDYAGRKEILNVHSRGKTLAQDVDLDKIARRTPGFTGADLANLLNEAAILAARRNLTEISMDEINDAIDRVLAGPEKKNRVMSEKRKTLVAYHEAGHALVGALMPDYDPVQKISIIPRGRAGGLTWFTPSEDRMESGLYSRAYLQNQMAVALGGRLAEEIIFGEEEVTTGASNDLQQVARVARQMVTRFGMSDRLGPVALGRQNGNVFLGRDIASDRDFSDETAAAIDEEVRNLVEQAYRRAKEVLVNNRAILDQLAQMLVEKETVDAEELQNILAHNDVKMAALA</sequence>
<evidence type="ECO:0000256" key="5">
    <source>
        <dbReference type="ARBA" id="ARBA00022741"/>
    </source>
</evidence>
<dbReference type="Gene3D" id="3.40.50.300">
    <property type="entry name" value="P-loop containing nucleotide triphosphate hydrolases"/>
    <property type="match status" value="1"/>
</dbReference>
<dbReference type="EC" id="3.4.24.-" evidence="15"/>
<feature type="binding site" evidence="15">
    <location>
        <begin position="202"/>
        <end position="209"/>
    </location>
    <ligand>
        <name>ATP</name>
        <dbReference type="ChEBI" id="CHEBI:30616"/>
    </ligand>
</feature>
<evidence type="ECO:0000259" key="17">
    <source>
        <dbReference type="SMART" id="SM00382"/>
    </source>
</evidence>
<comment type="similarity">
    <text evidence="16">Belongs to the AAA ATPase family.</text>
</comment>
<dbReference type="Pfam" id="PF17862">
    <property type="entry name" value="AAA_lid_3"/>
    <property type="match status" value="1"/>
</dbReference>
<dbReference type="HAMAP" id="MF_01458">
    <property type="entry name" value="FtsH"/>
    <property type="match status" value="1"/>
</dbReference>
<dbReference type="GO" id="GO:0006508">
    <property type="term" value="P:proteolysis"/>
    <property type="evidence" value="ECO:0007669"/>
    <property type="project" value="UniProtKB-KW"/>
</dbReference>
<comment type="caution">
    <text evidence="18">The sequence shown here is derived from an EMBL/GenBank/DDBJ whole genome shotgun (WGS) entry which is preliminary data.</text>
</comment>
<dbReference type="GO" id="GO:0005524">
    <property type="term" value="F:ATP binding"/>
    <property type="evidence" value="ECO:0007669"/>
    <property type="project" value="UniProtKB-UniRule"/>
</dbReference>
<dbReference type="FunFam" id="3.40.50.300:FF:000001">
    <property type="entry name" value="ATP-dependent zinc metalloprotease FtsH"/>
    <property type="match status" value="1"/>
</dbReference>
<evidence type="ECO:0000256" key="10">
    <source>
        <dbReference type="ARBA" id="ARBA00023049"/>
    </source>
</evidence>
<dbReference type="PANTHER" id="PTHR23076:SF113">
    <property type="entry name" value="ATP-DEPENDENT ZINC METALLOPROTEASE FTSH 1, CHLOROPLASTIC-RELATED"/>
    <property type="match status" value="1"/>
</dbReference>
<evidence type="ECO:0000256" key="8">
    <source>
        <dbReference type="ARBA" id="ARBA00022840"/>
    </source>
</evidence>
<dbReference type="InterPro" id="IPR027417">
    <property type="entry name" value="P-loop_NTPase"/>
</dbReference>
<dbReference type="FunFam" id="1.20.58.760:FF:000001">
    <property type="entry name" value="ATP-dependent zinc metalloprotease FtsH"/>
    <property type="match status" value="1"/>
</dbReference>
<evidence type="ECO:0000256" key="12">
    <source>
        <dbReference type="ARBA" id="ARBA00023136"/>
    </source>
</evidence>
<dbReference type="InterPro" id="IPR041569">
    <property type="entry name" value="AAA_lid_3"/>
</dbReference>
<evidence type="ECO:0000256" key="7">
    <source>
        <dbReference type="ARBA" id="ARBA00022833"/>
    </source>
</evidence>
<evidence type="ECO:0000313" key="18">
    <source>
        <dbReference type="EMBL" id="TRV64770.1"/>
    </source>
</evidence>
<dbReference type="Pfam" id="PF06480">
    <property type="entry name" value="FtsH_ext"/>
    <property type="match status" value="1"/>
</dbReference>
<dbReference type="FunFam" id="1.10.8.60:FF:000001">
    <property type="entry name" value="ATP-dependent zinc metalloprotease FtsH"/>
    <property type="match status" value="1"/>
</dbReference>
<evidence type="ECO:0000256" key="16">
    <source>
        <dbReference type="RuleBase" id="RU003651"/>
    </source>
</evidence>
<dbReference type="InterPro" id="IPR000642">
    <property type="entry name" value="Peptidase_M41"/>
</dbReference>
<dbReference type="Pfam" id="PF00004">
    <property type="entry name" value="AAA"/>
    <property type="match status" value="1"/>
</dbReference>
<feature type="binding site" evidence="15">
    <location>
        <position position="424"/>
    </location>
    <ligand>
        <name>Zn(2+)</name>
        <dbReference type="ChEBI" id="CHEBI:29105"/>
        <note>catalytic</note>
    </ligand>
</feature>
<keyword evidence="12 15" id="KW-0472">Membrane</keyword>
<evidence type="ECO:0000256" key="3">
    <source>
        <dbReference type="ARBA" id="ARBA00022692"/>
    </source>
</evidence>
<gene>
    <name evidence="15" type="primary">ftsH</name>
    <name evidence="18" type="ORF">EWV53_05775</name>
</gene>
<keyword evidence="2 15" id="KW-0645">Protease</keyword>
<evidence type="ECO:0000256" key="15">
    <source>
        <dbReference type="HAMAP-Rule" id="MF_01458"/>
    </source>
</evidence>
<dbReference type="SMART" id="SM00382">
    <property type="entry name" value="AAA"/>
    <property type="match status" value="1"/>
</dbReference>
<protein>
    <recommendedName>
        <fullName evidence="15">ATP-dependent zinc metalloprotease FtsH</fullName>
        <ecNumber evidence="15">3.4.24.-</ecNumber>
    </recommendedName>
</protein>
<keyword evidence="7 15" id="KW-0862">Zinc</keyword>
<dbReference type="GO" id="GO:0004176">
    <property type="term" value="F:ATP-dependent peptidase activity"/>
    <property type="evidence" value="ECO:0007669"/>
    <property type="project" value="InterPro"/>
</dbReference>
<keyword evidence="11 15" id="KW-0793">Thylakoid</keyword>
<evidence type="ECO:0000256" key="4">
    <source>
        <dbReference type="ARBA" id="ARBA00022723"/>
    </source>
</evidence>
<reference evidence="18 19" key="1">
    <citation type="submission" date="2019-01" db="EMBL/GenBank/DDBJ databases">
        <title>Coherence of Microcystis species and biogeography revealed through population genomics.</title>
        <authorList>
            <person name="Perez-Carrascal O.M."/>
            <person name="Terrat Y."/>
            <person name="Giani A."/>
            <person name="Fortin N."/>
            <person name="Tromas N."/>
            <person name="Shapiro B.J."/>
        </authorList>
    </citation>
    <scope>NUCLEOTIDE SEQUENCE [LARGE SCALE GENOMIC DNA]</scope>
    <source>
        <strain evidence="18">Mp_MB_F_20051200_S9</strain>
    </source>
</reference>
<feature type="binding site" evidence="15">
    <location>
        <position position="428"/>
    </location>
    <ligand>
        <name>Zn(2+)</name>
        <dbReference type="ChEBI" id="CHEBI:29105"/>
        <note>catalytic</note>
    </ligand>
</feature>
<dbReference type="SUPFAM" id="SSF140990">
    <property type="entry name" value="FtsH protease domain-like"/>
    <property type="match status" value="1"/>
</dbReference>